<dbReference type="AlphaFoldDB" id="A0A6I4IW86"/>
<reference evidence="3 4" key="1">
    <citation type="submission" date="2019-12" db="EMBL/GenBank/DDBJ databases">
        <authorList>
            <person name="Huq M.A."/>
        </authorList>
    </citation>
    <scope>NUCLEOTIDE SEQUENCE [LARGE SCALE GENOMIC DNA]</scope>
    <source>
        <strain evidence="3 4">MAH-20</strain>
    </source>
</reference>
<evidence type="ECO:0000313" key="4">
    <source>
        <dbReference type="Proteomes" id="UP000441389"/>
    </source>
</evidence>
<gene>
    <name evidence="3" type="ORF">GON01_00450</name>
</gene>
<feature type="domain" description="Ice-binding protein C-terminal" evidence="2">
    <location>
        <begin position="139"/>
        <end position="165"/>
    </location>
</feature>
<dbReference type="Proteomes" id="UP000441389">
    <property type="component" value="Unassembled WGS sequence"/>
</dbReference>
<dbReference type="EMBL" id="WQMS01000001">
    <property type="protein sequence ID" value="MVO76410.1"/>
    <property type="molecule type" value="Genomic_DNA"/>
</dbReference>
<dbReference type="NCBIfam" id="TIGR02595">
    <property type="entry name" value="PEP_CTERM"/>
    <property type="match status" value="1"/>
</dbReference>
<sequence>MRGLVVPIAIAFASVGTGAPAAQPISYVHLTTERPFGRDNALYDFTFLSRTDDFQSALVFFNLNGGIRYGCGVHANARCTLHAAGQTLTLVGLSNGIDGSFAWSGNAARDNYPLEISIGLRADEAALAGFESSIQLVSPVPEPAAWAMMITGFGLAGAACRRPRRFSGAGCPCCRAG</sequence>
<dbReference type="RefSeq" id="WP_157025007.1">
    <property type="nucleotide sequence ID" value="NZ_WQMS01000001.1"/>
</dbReference>
<keyword evidence="1" id="KW-0732">Signal</keyword>
<name>A0A6I4IW86_9SPHN</name>
<evidence type="ECO:0000256" key="1">
    <source>
        <dbReference type="SAM" id="SignalP"/>
    </source>
</evidence>
<evidence type="ECO:0000259" key="2">
    <source>
        <dbReference type="Pfam" id="PF07589"/>
    </source>
</evidence>
<accession>A0A6I4IW86</accession>
<dbReference type="NCBIfam" id="NF035944">
    <property type="entry name" value="PEPxxWA-CTERM"/>
    <property type="match status" value="1"/>
</dbReference>
<evidence type="ECO:0000313" key="3">
    <source>
        <dbReference type="EMBL" id="MVO76410.1"/>
    </source>
</evidence>
<comment type="caution">
    <text evidence="3">The sequence shown here is derived from an EMBL/GenBank/DDBJ whole genome shotgun (WGS) entry which is preliminary data.</text>
</comment>
<feature type="signal peptide" evidence="1">
    <location>
        <begin position="1"/>
        <end position="21"/>
    </location>
</feature>
<organism evidence="3 4">
    <name type="scientific">Sphingomonas horti</name>
    <dbReference type="NCBI Taxonomy" id="2682842"/>
    <lineage>
        <taxon>Bacteria</taxon>
        <taxon>Pseudomonadati</taxon>
        <taxon>Pseudomonadota</taxon>
        <taxon>Alphaproteobacteria</taxon>
        <taxon>Sphingomonadales</taxon>
        <taxon>Sphingomonadaceae</taxon>
        <taxon>Sphingomonas</taxon>
    </lineage>
</organism>
<keyword evidence="4" id="KW-1185">Reference proteome</keyword>
<dbReference type="InterPro" id="IPR013424">
    <property type="entry name" value="Ice-binding_C"/>
</dbReference>
<protein>
    <submittedName>
        <fullName evidence="3">PEPxxWA-CTERM sorting domain-containing protein</fullName>
    </submittedName>
</protein>
<proteinExistence type="predicted"/>
<feature type="chain" id="PRO_5026040131" evidence="1">
    <location>
        <begin position="22"/>
        <end position="177"/>
    </location>
</feature>
<dbReference type="Pfam" id="PF07589">
    <property type="entry name" value="PEP-CTERM"/>
    <property type="match status" value="1"/>
</dbReference>